<gene>
    <name evidence="1" type="ORF">B1B_19134</name>
</gene>
<protein>
    <submittedName>
        <fullName evidence="1">Transposase</fullName>
    </submittedName>
</protein>
<dbReference type="SUPFAM" id="SSF46689">
    <property type="entry name" value="Homeodomain-like"/>
    <property type="match status" value="1"/>
</dbReference>
<proteinExistence type="predicted"/>
<sequence length="162" mass="18321">MKKTEVDLDEKSIQELKNIVKSGKRAVREVTRARILLLSKSGKGNDEIAEILCVNRNTVLGVKKRFLEGGLKRAIHDAERSGQPKKYGDKETAEIIAIACSSPSGGRKRWTVRLISDEMKKRGFEGTNRESVRLILKKTNQAMEKKNVVHTDHRRGIQKEDV</sequence>
<dbReference type="Pfam" id="PF13565">
    <property type="entry name" value="HTH_32"/>
    <property type="match status" value="1"/>
</dbReference>
<reference evidence="1" key="1">
    <citation type="submission" date="2013-08" db="EMBL/GenBank/DDBJ databases">
        <authorList>
            <person name="Mendez C."/>
            <person name="Richter M."/>
            <person name="Ferrer M."/>
            <person name="Sanchez J."/>
        </authorList>
    </citation>
    <scope>NUCLEOTIDE SEQUENCE</scope>
</reference>
<dbReference type="AlphaFoldDB" id="T0ZC96"/>
<dbReference type="EMBL" id="AUZY01012858">
    <property type="protein sequence ID" value="EQD27485.1"/>
    <property type="molecule type" value="Genomic_DNA"/>
</dbReference>
<name>T0ZC96_9ZZZZ</name>
<organism evidence="1">
    <name type="scientific">mine drainage metagenome</name>
    <dbReference type="NCBI Taxonomy" id="410659"/>
    <lineage>
        <taxon>unclassified sequences</taxon>
        <taxon>metagenomes</taxon>
        <taxon>ecological metagenomes</taxon>
    </lineage>
</organism>
<dbReference type="InterPro" id="IPR009057">
    <property type="entry name" value="Homeodomain-like_sf"/>
</dbReference>
<comment type="caution">
    <text evidence="1">The sequence shown here is derived from an EMBL/GenBank/DDBJ whole genome shotgun (WGS) entry which is preliminary data.</text>
</comment>
<accession>T0ZC96</accession>
<reference evidence="1" key="2">
    <citation type="journal article" date="2014" name="ISME J.">
        <title>Microbial stratification in low pH oxic and suboxic macroscopic growths along an acid mine drainage.</title>
        <authorList>
            <person name="Mendez-Garcia C."/>
            <person name="Mesa V."/>
            <person name="Sprenger R.R."/>
            <person name="Richter M."/>
            <person name="Diez M.S."/>
            <person name="Solano J."/>
            <person name="Bargiela R."/>
            <person name="Golyshina O.V."/>
            <person name="Manteca A."/>
            <person name="Ramos J.L."/>
            <person name="Gallego J.R."/>
            <person name="Llorente I."/>
            <person name="Martins Dos Santos V.A."/>
            <person name="Jensen O.N."/>
            <person name="Pelaez A.I."/>
            <person name="Sanchez J."/>
            <person name="Ferrer M."/>
        </authorList>
    </citation>
    <scope>NUCLEOTIDE SEQUENCE</scope>
</reference>
<evidence type="ECO:0000313" key="1">
    <source>
        <dbReference type="EMBL" id="EQD27485.1"/>
    </source>
</evidence>